<dbReference type="InterPro" id="IPR045857">
    <property type="entry name" value="O16G_dom_2"/>
</dbReference>
<organism evidence="2 3">
    <name type="scientific">candidate division KSB3 bacterium</name>
    <dbReference type="NCBI Taxonomy" id="2044937"/>
    <lineage>
        <taxon>Bacteria</taxon>
        <taxon>candidate division KSB3</taxon>
    </lineage>
</organism>
<dbReference type="SUPFAM" id="SSF51445">
    <property type="entry name" value="(Trans)glycosidases"/>
    <property type="match status" value="1"/>
</dbReference>
<dbReference type="GO" id="GO:0005975">
    <property type="term" value="P:carbohydrate metabolic process"/>
    <property type="evidence" value="ECO:0007669"/>
    <property type="project" value="InterPro"/>
</dbReference>
<proteinExistence type="predicted"/>
<name>A0A2G6K763_9BACT</name>
<dbReference type="Gene3D" id="2.60.40.1180">
    <property type="entry name" value="Golgi alpha-mannosidase II"/>
    <property type="match status" value="1"/>
</dbReference>
<dbReference type="EMBL" id="PDSK01000141">
    <property type="protein sequence ID" value="PIE31548.1"/>
    <property type="molecule type" value="Genomic_DNA"/>
</dbReference>
<dbReference type="AlphaFoldDB" id="A0A2G6K763"/>
<dbReference type="Pfam" id="PF00128">
    <property type="entry name" value="Alpha-amylase"/>
    <property type="match status" value="1"/>
</dbReference>
<dbReference type="Proteomes" id="UP000230821">
    <property type="component" value="Unassembled WGS sequence"/>
</dbReference>
<comment type="caution">
    <text evidence="2">The sequence shown here is derived from an EMBL/GenBank/DDBJ whole genome shotgun (WGS) entry which is preliminary data.</text>
</comment>
<dbReference type="InterPro" id="IPR013780">
    <property type="entry name" value="Glyco_hydro_b"/>
</dbReference>
<dbReference type="Gene3D" id="3.90.400.10">
    <property type="entry name" value="Oligo-1,6-glucosidase, Domain 2"/>
    <property type="match status" value="1"/>
</dbReference>
<sequence>MDYTFDPRFLNIAKIHQQHELRITAEQEKRLYSLIRFIWPEQDQQRIIAAMNALLLAAQKRLPARRNHEPTGWSEKQEVLICYGDHIRSNDPKISPLQALNIFCRDQFHEDVFSALTVHLLPIYTSPYKDGGFDITDPFAVNPDMGTWDDVRNLTQHFNVAVDFVANHLSVSSEWFKHYMQDDPLFQDFFIGVDDEEIVRDLEHNALPKIYRPRPHNPFIPVKKPDGSTRWVYMTFSDHQADVNYRNPFVFLKMTETLLFYLLHGVKMIRLDAIPYLWKEWGTPCVHHPKTHGIVELTRLTCDVVNPSVKLLAESMEPLADSQRYLSSGETQKAHLAYNFVPCGLIPHTLLTEDASIFQQKLHHFLPPGEEVNWAVVCGVTHDGSSINPCRTPQSIEGEAILDEDQINSVAAYYTDHGCQELAARCELPGDHPHAVPKNFEQTFIAKHGQKPRFVNYKTITDEQGQPQQIVYEAITTYASLFDQQPEKILAALGMALALPGIPFVYLTLPFAKLNDFAYYLETGNPRELNRGRVELEELLQDLRDETTLTFQVFTTYKEFLKVRASCSAFHPNGTLIPVRSESKSLISFLRLSPDNTQRILITQNVSSAPQTIDLSLPERCAGLTTAHDLMLEESLQLQNRVLSLEFQPFAIRWFDLKA</sequence>
<evidence type="ECO:0000259" key="1">
    <source>
        <dbReference type="SMART" id="SM00642"/>
    </source>
</evidence>
<dbReference type="Gene3D" id="3.20.20.80">
    <property type="entry name" value="Glycosidases"/>
    <property type="match status" value="1"/>
</dbReference>
<reference evidence="2 3" key="1">
    <citation type="submission" date="2017-10" db="EMBL/GenBank/DDBJ databases">
        <title>Novel microbial diversity and functional potential in the marine mammal oral microbiome.</title>
        <authorList>
            <person name="Dudek N.K."/>
            <person name="Sun C.L."/>
            <person name="Burstein D."/>
            <person name="Kantor R.S."/>
            <person name="Aliaga Goltsman D.S."/>
            <person name="Bik E.M."/>
            <person name="Thomas B.C."/>
            <person name="Banfield J.F."/>
            <person name="Relman D.A."/>
        </authorList>
    </citation>
    <scope>NUCLEOTIDE SEQUENCE [LARGE SCALE GENOMIC DNA]</scope>
    <source>
        <strain evidence="2">DOLJORAL78_47_16</strain>
    </source>
</reference>
<feature type="domain" description="Glycosyl hydrolase family 13 catalytic" evidence="1">
    <location>
        <begin position="101"/>
        <end position="533"/>
    </location>
</feature>
<dbReference type="PANTHER" id="PTHR10357:SF214">
    <property type="entry name" value="GLUCOSYLGLYCERATE PHOSPHORYLASE"/>
    <property type="match status" value="1"/>
</dbReference>
<evidence type="ECO:0000313" key="3">
    <source>
        <dbReference type="Proteomes" id="UP000230821"/>
    </source>
</evidence>
<evidence type="ECO:0000313" key="2">
    <source>
        <dbReference type="EMBL" id="PIE31548.1"/>
    </source>
</evidence>
<gene>
    <name evidence="2" type="ORF">CSA56_17950</name>
</gene>
<dbReference type="InterPro" id="IPR017853">
    <property type="entry name" value="GH"/>
</dbReference>
<dbReference type="SMART" id="SM00642">
    <property type="entry name" value="Aamy"/>
    <property type="match status" value="1"/>
</dbReference>
<dbReference type="InterPro" id="IPR006047">
    <property type="entry name" value="GH13_cat_dom"/>
</dbReference>
<accession>A0A2G6K763</accession>
<dbReference type="SUPFAM" id="SSF51011">
    <property type="entry name" value="Glycosyl hydrolase domain"/>
    <property type="match status" value="1"/>
</dbReference>
<protein>
    <recommendedName>
        <fullName evidence="1">Glycosyl hydrolase family 13 catalytic domain-containing protein</fullName>
    </recommendedName>
</protein>
<dbReference type="PANTHER" id="PTHR10357">
    <property type="entry name" value="ALPHA-AMYLASE FAMILY MEMBER"/>
    <property type="match status" value="1"/>
</dbReference>